<dbReference type="RefSeq" id="WP_009506411.1">
    <property type="nucleotide sequence ID" value="NZ_LIGK01000017.1"/>
</dbReference>
<organism evidence="1 2">
    <name type="scientific">Salipiger aestuarii</name>
    <dbReference type="NCBI Taxonomy" id="568098"/>
    <lineage>
        <taxon>Bacteria</taxon>
        <taxon>Pseudomonadati</taxon>
        <taxon>Pseudomonadota</taxon>
        <taxon>Alphaproteobacteria</taxon>
        <taxon>Rhodobacterales</taxon>
        <taxon>Roseobacteraceae</taxon>
        <taxon>Salipiger</taxon>
    </lineage>
</organism>
<dbReference type="SUPFAM" id="SSF52540">
    <property type="entry name" value="P-loop containing nucleoside triphosphate hydrolases"/>
    <property type="match status" value="1"/>
</dbReference>
<evidence type="ECO:0000313" key="2">
    <source>
        <dbReference type="Proteomes" id="UP000249165"/>
    </source>
</evidence>
<proteinExistence type="predicted"/>
<protein>
    <recommendedName>
        <fullName evidence="3">Sulfotransferase family protein</fullName>
    </recommendedName>
</protein>
<keyword evidence="2" id="KW-1185">Reference proteome</keyword>
<gene>
    <name evidence="1" type="ORF">ATI53_103614</name>
</gene>
<reference evidence="1 2" key="1">
    <citation type="submission" date="2018-06" db="EMBL/GenBank/DDBJ databases">
        <title>Genomic Encyclopedia of Archaeal and Bacterial Type Strains, Phase II (KMG-II): from individual species to whole genera.</title>
        <authorList>
            <person name="Goeker M."/>
        </authorList>
    </citation>
    <scope>NUCLEOTIDE SEQUENCE [LARGE SCALE GENOMIC DNA]</scope>
    <source>
        <strain evidence="1 2">DSM 22011</strain>
    </source>
</reference>
<evidence type="ECO:0000313" key="1">
    <source>
        <dbReference type="EMBL" id="RAK13312.1"/>
    </source>
</evidence>
<dbReference type="EMBL" id="QLMG01000036">
    <property type="protein sequence ID" value="RAK13312.1"/>
    <property type="molecule type" value="Genomic_DNA"/>
</dbReference>
<accession>A0A327XYM5</accession>
<dbReference type="InterPro" id="IPR027417">
    <property type="entry name" value="P-loop_NTPase"/>
</dbReference>
<dbReference type="OrthoDB" id="547419at2"/>
<dbReference type="Gene3D" id="3.40.50.300">
    <property type="entry name" value="P-loop containing nucleotide triphosphate hydrolases"/>
    <property type="match status" value="1"/>
</dbReference>
<name>A0A327XYM5_9RHOB</name>
<sequence>MTKTLILHIGHYKTGTTALQVFAVENRRFLAEHGVDYPKVWHNRAKHSALLFSILRQIGVTKLMHGYANTVSPHKVWGDMFKHIESSPYPVTLVSSEEFMRIGQFPAAQALLGEILATRPAGLTVRAVVYLRDPASHLRSWYNQLIKMNRHVADLNTALNGDIEDIHFDYRRAVAPWCRLLGAENVDVRPYSFDRNNPAALHDDFFGSVGVTLTDATRVVKEQNPRLDDRVSELVRLMQNLDLPQGTIGAIRRQALAYMAAQDEQVVTPGSGVPSARARAASSIDWLKTLPNCNLPLDRFAENLPEPMSQEEINRNLLLGFVFSEFIQLRKKVNKADLTGMHERLSRLEAALGQTAQGRPPLF</sequence>
<dbReference type="Proteomes" id="UP000249165">
    <property type="component" value="Unassembled WGS sequence"/>
</dbReference>
<evidence type="ECO:0008006" key="3">
    <source>
        <dbReference type="Google" id="ProtNLM"/>
    </source>
</evidence>
<dbReference type="AlphaFoldDB" id="A0A327XYM5"/>
<comment type="caution">
    <text evidence="1">The sequence shown here is derived from an EMBL/GenBank/DDBJ whole genome shotgun (WGS) entry which is preliminary data.</text>
</comment>